<dbReference type="Proteomes" id="UP001140087">
    <property type="component" value="Unassembled WGS sequence"/>
</dbReference>
<organism evidence="1 2">
    <name type="scientific">Coemansia helicoidea</name>
    <dbReference type="NCBI Taxonomy" id="1286919"/>
    <lineage>
        <taxon>Eukaryota</taxon>
        <taxon>Fungi</taxon>
        <taxon>Fungi incertae sedis</taxon>
        <taxon>Zoopagomycota</taxon>
        <taxon>Kickxellomycotina</taxon>
        <taxon>Kickxellomycetes</taxon>
        <taxon>Kickxellales</taxon>
        <taxon>Kickxellaceae</taxon>
        <taxon>Coemansia</taxon>
    </lineage>
</organism>
<name>A0ACC1L8P9_9FUNG</name>
<reference evidence="1" key="1">
    <citation type="submission" date="2022-07" db="EMBL/GenBank/DDBJ databases">
        <title>Phylogenomic reconstructions and comparative analyses of Kickxellomycotina fungi.</title>
        <authorList>
            <person name="Reynolds N.K."/>
            <person name="Stajich J.E."/>
            <person name="Barry K."/>
            <person name="Grigoriev I.V."/>
            <person name="Crous P."/>
            <person name="Smith M.E."/>
        </authorList>
    </citation>
    <scope>NUCLEOTIDE SEQUENCE</scope>
    <source>
        <strain evidence="1">BCRC 34780</strain>
    </source>
</reference>
<gene>
    <name evidence="1" type="primary">ORC5</name>
    <name evidence="1" type="ORF">H4R21_002097</name>
</gene>
<sequence>MDVAARLGRQFPGRREQIDQLLALLGGADDPAPSCVFVYGPSATGKTSVVRALFAELSAEGRRHAYVNSVECFAPRLLFERVLNAWAGHTPSAENQYANYARCDSVVDFVNAARELLQGSEQAAHYIVVDQAERLRDRGAMLLTALVRLPELTGANIAVVLLSSVVWDKFRPRHGGAPDPHTVFFGYYAKEQMLRIIERDCPADEPAAFFLTFVDAIYEVFHRNCVDLNELRHLVAMLYPKFVQPVYEGQATRSEFARLFKLCQPYFAAASERLYLREISSSEWLKHSAPASAETAPEDVALAIHKISDGGDALDLPYYTKFLLVAAFLASYNPARLDAQYFSRGKGQAKRRRRGQQ</sequence>
<evidence type="ECO:0000313" key="1">
    <source>
        <dbReference type="EMBL" id="KAJ2803274.1"/>
    </source>
</evidence>
<protein>
    <submittedName>
        <fullName evidence="1">Origin recognition complex subunit 5</fullName>
    </submittedName>
</protein>
<proteinExistence type="predicted"/>
<accession>A0ACC1L8P9</accession>
<dbReference type="EMBL" id="JANBUN010000501">
    <property type="protein sequence ID" value="KAJ2803274.1"/>
    <property type="molecule type" value="Genomic_DNA"/>
</dbReference>
<evidence type="ECO:0000313" key="2">
    <source>
        <dbReference type="Proteomes" id="UP001140087"/>
    </source>
</evidence>
<comment type="caution">
    <text evidence="1">The sequence shown here is derived from an EMBL/GenBank/DDBJ whole genome shotgun (WGS) entry which is preliminary data.</text>
</comment>
<keyword evidence="2" id="KW-1185">Reference proteome</keyword>
<feature type="non-terminal residue" evidence="1">
    <location>
        <position position="357"/>
    </location>
</feature>